<reference evidence="11" key="1">
    <citation type="submission" date="2016-10" db="EMBL/GenBank/DDBJ databases">
        <authorList>
            <person name="de Groot N.N."/>
        </authorList>
    </citation>
    <scope>NUCLEOTIDE SEQUENCE</scope>
</reference>
<evidence type="ECO:0000256" key="4">
    <source>
        <dbReference type="ARBA" id="ARBA00022723"/>
    </source>
</evidence>
<evidence type="ECO:0000256" key="3">
    <source>
        <dbReference type="ARBA" id="ARBA00022692"/>
    </source>
</evidence>
<dbReference type="Gene3D" id="1.10.760.10">
    <property type="entry name" value="Cytochrome c-like domain"/>
    <property type="match status" value="1"/>
</dbReference>
<keyword evidence="2" id="KW-0349">Heme</keyword>
<dbReference type="Pfam" id="PF02167">
    <property type="entry name" value="Cytochrom_C1"/>
    <property type="match status" value="1"/>
</dbReference>
<dbReference type="PROSITE" id="PS51007">
    <property type="entry name" value="CYTC"/>
    <property type="match status" value="1"/>
</dbReference>
<dbReference type="EMBL" id="FPHX01000037">
    <property type="protein sequence ID" value="SFV84004.1"/>
    <property type="molecule type" value="Genomic_DNA"/>
</dbReference>
<keyword evidence="4" id="KW-0479">Metal-binding</keyword>
<gene>
    <name evidence="10" type="ORF">MNB_SUP05-11-466</name>
    <name evidence="11" type="ORF">MNB_SUP05-9-884</name>
</gene>
<dbReference type="InterPro" id="IPR002326">
    <property type="entry name" value="Cyt_c1"/>
</dbReference>
<dbReference type="GO" id="GO:0009055">
    <property type="term" value="F:electron transfer activity"/>
    <property type="evidence" value="ECO:0007669"/>
    <property type="project" value="InterPro"/>
</dbReference>
<evidence type="ECO:0000256" key="5">
    <source>
        <dbReference type="ARBA" id="ARBA00022989"/>
    </source>
</evidence>
<dbReference type="SUPFAM" id="SSF46626">
    <property type="entry name" value="Cytochrome c"/>
    <property type="match status" value="1"/>
</dbReference>
<evidence type="ECO:0000259" key="9">
    <source>
        <dbReference type="PROSITE" id="PS51007"/>
    </source>
</evidence>
<dbReference type="PANTHER" id="PTHR10266:SF3">
    <property type="entry name" value="CYTOCHROME C1, HEME PROTEIN, MITOCHONDRIAL"/>
    <property type="match status" value="1"/>
</dbReference>
<dbReference type="InterPro" id="IPR009056">
    <property type="entry name" value="Cyt_c-like_dom"/>
</dbReference>
<name>A0A1W1DR36_9ZZZZ</name>
<evidence type="ECO:0000313" key="10">
    <source>
        <dbReference type="EMBL" id="SFV79061.1"/>
    </source>
</evidence>
<proteinExistence type="predicted"/>
<accession>A0A1W1DR36</accession>
<feature type="domain" description="Cytochrome c" evidence="9">
    <location>
        <begin position="41"/>
        <end position="184"/>
    </location>
</feature>
<evidence type="ECO:0000256" key="8">
    <source>
        <dbReference type="SAM" id="Phobius"/>
    </source>
</evidence>
<keyword evidence="7 8" id="KW-0472">Membrane</keyword>
<evidence type="ECO:0000256" key="7">
    <source>
        <dbReference type="ARBA" id="ARBA00023136"/>
    </source>
</evidence>
<sequence>MMNKLLNTTISVLAGLTISFNVLAVAGVELDSANTDINDQNSLQNGAKLFMNYCSGCHSISFMRYNRIGKDLGISDADVEKNLMFSGDKIGEPITSSMSSKGAVKWFGTTPPDLSLVSRSKGVDWIYTYLRSFYKDESRPFGVNNKILVNASMPDVLWELKQNKSAEDFDQDVRDITNFLDYVGEPAKLVRVDLGYKVLAFLFVLFILSYLLKKEYWKDVKYGKWRAKD</sequence>
<dbReference type="GO" id="GO:0016020">
    <property type="term" value="C:membrane"/>
    <property type="evidence" value="ECO:0007669"/>
    <property type="project" value="UniProtKB-SubCell"/>
</dbReference>
<keyword evidence="6" id="KW-0408">Iron</keyword>
<dbReference type="InterPro" id="IPR036909">
    <property type="entry name" value="Cyt_c-like_dom_sf"/>
</dbReference>
<comment type="subcellular location">
    <subcellularLocation>
        <location evidence="1">Membrane</location>
    </subcellularLocation>
</comment>
<evidence type="ECO:0000256" key="6">
    <source>
        <dbReference type="ARBA" id="ARBA00023004"/>
    </source>
</evidence>
<dbReference type="AlphaFoldDB" id="A0A1W1DR36"/>
<dbReference type="GO" id="GO:0046872">
    <property type="term" value="F:metal ion binding"/>
    <property type="evidence" value="ECO:0007669"/>
    <property type="project" value="UniProtKB-KW"/>
</dbReference>
<dbReference type="GO" id="GO:0020037">
    <property type="term" value="F:heme binding"/>
    <property type="evidence" value="ECO:0007669"/>
    <property type="project" value="InterPro"/>
</dbReference>
<dbReference type="PANTHER" id="PTHR10266">
    <property type="entry name" value="CYTOCHROME C1"/>
    <property type="match status" value="1"/>
</dbReference>
<evidence type="ECO:0000256" key="2">
    <source>
        <dbReference type="ARBA" id="ARBA00022617"/>
    </source>
</evidence>
<keyword evidence="3 8" id="KW-0812">Transmembrane</keyword>
<feature type="transmembrane region" description="Helical" evidence="8">
    <location>
        <begin position="194"/>
        <end position="212"/>
    </location>
</feature>
<dbReference type="EMBL" id="FPHS01000107">
    <property type="protein sequence ID" value="SFV79061.1"/>
    <property type="molecule type" value="Genomic_DNA"/>
</dbReference>
<organism evidence="11">
    <name type="scientific">hydrothermal vent metagenome</name>
    <dbReference type="NCBI Taxonomy" id="652676"/>
    <lineage>
        <taxon>unclassified sequences</taxon>
        <taxon>metagenomes</taxon>
        <taxon>ecological metagenomes</taxon>
    </lineage>
</organism>
<protein>
    <submittedName>
        <fullName evidence="11">Ubiquinol cytochrome C oxidoreductase, cytochrome C1 subunit</fullName>
    </submittedName>
</protein>
<evidence type="ECO:0000313" key="11">
    <source>
        <dbReference type="EMBL" id="SFV84004.1"/>
    </source>
</evidence>
<keyword evidence="5 8" id="KW-1133">Transmembrane helix</keyword>
<evidence type="ECO:0000256" key="1">
    <source>
        <dbReference type="ARBA" id="ARBA00004370"/>
    </source>
</evidence>